<dbReference type="FunCoup" id="A0A067PPR5">
    <property type="interactions" value="236"/>
</dbReference>
<dbReference type="InParanoid" id="A0A067PPR5"/>
<dbReference type="CDD" id="cd03684">
    <property type="entry name" value="ClC_3_like"/>
    <property type="match status" value="1"/>
</dbReference>
<feature type="transmembrane region" description="Helical" evidence="9">
    <location>
        <begin position="514"/>
        <end position="535"/>
    </location>
</feature>
<reference evidence="12" key="1">
    <citation type="journal article" date="2014" name="Proc. Natl. Acad. Sci. U.S.A.">
        <title>Extensive sampling of basidiomycete genomes demonstrates inadequacy of the white-rot/brown-rot paradigm for wood decay fungi.</title>
        <authorList>
            <person name="Riley R."/>
            <person name="Salamov A.A."/>
            <person name="Brown D.W."/>
            <person name="Nagy L.G."/>
            <person name="Floudas D."/>
            <person name="Held B.W."/>
            <person name="Levasseur A."/>
            <person name="Lombard V."/>
            <person name="Morin E."/>
            <person name="Otillar R."/>
            <person name="Lindquist E.A."/>
            <person name="Sun H."/>
            <person name="LaButti K.M."/>
            <person name="Schmutz J."/>
            <person name="Jabbour D."/>
            <person name="Luo H."/>
            <person name="Baker S.E."/>
            <person name="Pisabarro A.G."/>
            <person name="Walton J.D."/>
            <person name="Blanchette R.A."/>
            <person name="Henrissat B."/>
            <person name="Martin F."/>
            <person name="Cullen D."/>
            <person name="Hibbett D.S."/>
            <person name="Grigoriev I.V."/>
        </authorList>
    </citation>
    <scope>NUCLEOTIDE SEQUENCE [LARGE SCALE GENOMIC DNA]</scope>
    <source>
        <strain evidence="12">MUCL 33604</strain>
    </source>
</reference>
<sequence>MDSSRLDEDELEIIQKYEDFTTIDWIQDSIIERNRRIRTSRRSTRDGRRRPNERVSLQWLWSQLSDVMYAGQSWFVVSLVGVCIGLNAGLISIITEWLSDIKMGYCSDGWWLNQQFCCWEVEGDEICDSWHSWSTVTAARWLIYVIFAAAFSSVAAHLVRSIAKYAAGSGISEIKCILAGFIMKGFLGFWTFVIKSLTLPFVIASGLSVGKEGPSVHVACCIGNLVASLFNRFLRSHGKMREILTAASAAGVAVAFGSPIGGVLFSIEEMSHTFSIQTMWRSFFCALVATVTLSAINPFRTGKLVLFQVTYDRDWHFFEIIFFVILGVFGGLYGAFVVKFNLQVAAFRRKHLANHGVAEAVTLATLTAMVGYFNRFMRIDMTESMAILFRECESGGDYDNLCQTSVQWRMVNSLFLATIIRTGFVVISYGAKVPAGIFVPSMAIGATFGRMIGIMVKALYRAYPQSGIFAVCQPDVPCITPGTYAFLGAAAALSGIMRMTVTVVVIMFELTGALTYILPTMIVLLVTKAVGDFLGTRGIADEMIRFNGFPFLEKEEHAFNVPVSTVMTSDLHIIPISGLRVRDVESMLASTTVQGYPIVSADTSRTLMGYIGRAELRYVLDRLQRMNNVSPDTPCIFSSARGGPNNIDIQDLASSPAIGMDEDTSVELLQTTSSHGSLNFWPWINQTPLSVSPQLPLEIVMQMFKRMGPRIILVEDHGSLAGLVTVKDVLRFTLTEKHDEAFSWDRGGLDGMMEEVMTWTLQTKDRIVYWCRSLLGR</sequence>
<keyword evidence="4 9" id="KW-1133">Transmembrane helix</keyword>
<accession>A0A067PPR5</accession>
<protein>
    <recommendedName>
        <fullName evidence="9">Chloride channel protein</fullName>
    </recommendedName>
</protein>
<dbReference type="GO" id="GO:0006878">
    <property type="term" value="P:intracellular copper ion homeostasis"/>
    <property type="evidence" value="ECO:0007669"/>
    <property type="project" value="TreeGrafter"/>
</dbReference>
<dbReference type="InterPro" id="IPR014743">
    <property type="entry name" value="Cl-channel_core"/>
</dbReference>
<dbReference type="GO" id="GO:0006879">
    <property type="term" value="P:intracellular iron ion homeostasis"/>
    <property type="evidence" value="ECO:0007669"/>
    <property type="project" value="TreeGrafter"/>
</dbReference>
<feature type="transmembrane region" description="Helical" evidence="9">
    <location>
        <begin position="141"/>
        <end position="162"/>
    </location>
</feature>
<proteinExistence type="inferred from homology"/>
<feature type="transmembrane region" description="Helical" evidence="9">
    <location>
        <begin position="279"/>
        <end position="296"/>
    </location>
</feature>
<dbReference type="SMART" id="SM00116">
    <property type="entry name" value="CBS"/>
    <property type="match status" value="1"/>
</dbReference>
<keyword evidence="12" id="KW-1185">Reference proteome</keyword>
<dbReference type="EMBL" id="KL197724">
    <property type="protein sequence ID" value="KDQ55800.1"/>
    <property type="molecule type" value="Genomic_DNA"/>
</dbReference>
<name>A0A067PPR5_9AGAM</name>
<dbReference type="Proteomes" id="UP000027265">
    <property type="component" value="Unassembled WGS sequence"/>
</dbReference>
<dbReference type="PANTHER" id="PTHR45711">
    <property type="entry name" value="CHLORIDE CHANNEL PROTEIN"/>
    <property type="match status" value="1"/>
</dbReference>
<evidence type="ECO:0000256" key="1">
    <source>
        <dbReference type="ARBA" id="ARBA00004141"/>
    </source>
</evidence>
<feature type="transmembrane region" description="Helical" evidence="9">
    <location>
        <begin position="174"/>
        <end position="194"/>
    </location>
</feature>
<feature type="transmembrane region" description="Helical" evidence="9">
    <location>
        <begin position="214"/>
        <end position="231"/>
    </location>
</feature>
<dbReference type="PANTHER" id="PTHR45711:SF9">
    <property type="entry name" value="ANION_PROTON EXCHANGE TRANSPORTER GEF1"/>
    <property type="match status" value="1"/>
</dbReference>
<dbReference type="SUPFAM" id="SSF81340">
    <property type="entry name" value="Clc chloride channel"/>
    <property type="match status" value="1"/>
</dbReference>
<evidence type="ECO:0000256" key="4">
    <source>
        <dbReference type="ARBA" id="ARBA00022989"/>
    </source>
</evidence>
<dbReference type="Pfam" id="PF00571">
    <property type="entry name" value="CBS"/>
    <property type="match status" value="1"/>
</dbReference>
<evidence type="ECO:0000313" key="11">
    <source>
        <dbReference type="EMBL" id="KDQ55800.1"/>
    </source>
</evidence>
<evidence type="ECO:0000313" key="12">
    <source>
        <dbReference type="Proteomes" id="UP000027265"/>
    </source>
</evidence>
<dbReference type="GO" id="GO:0005783">
    <property type="term" value="C:endoplasmic reticulum"/>
    <property type="evidence" value="ECO:0007669"/>
    <property type="project" value="TreeGrafter"/>
</dbReference>
<keyword evidence="3 9" id="KW-0812">Transmembrane</keyword>
<dbReference type="PROSITE" id="PS51371">
    <property type="entry name" value="CBS"/>
    <property type="match status" value="1"/>
</dbReference>
<keyword evidence="8" id="KW-0129">CBS domain</keyword>
<feature type="domain" description="CBS" evidence="10">
    <location>
        <begin position="684"/>
        <end position="740"/>
    </location>
</feature>
<dbReference type="PRINTS" id="PR00762">
    <property type="entry name" value="CLCHANNEL"/>
</dbReference>
<dbReference type="AlphaFoldDB" id="A0A067PPR5"/>
<dbReference type="CDD" id="cd04591">
    <property type="entry name" value="CBS_pair_voltage-gated_CLC_euk_bac"/>
    <property type="match status" value="1"/>
</dbReference>
<feature type="transmembrane region" description="Helical" evidence="9">
    <location>
        <begin position="413"/>
        <end position="431"/>
    </location>
</feature>
<dbReference type="Gene3D" id="3.90.1280.20">
    <property type="match status" value="1"/>
</dbReference>
<keyword evidence="6 9" id="KW-0472">Membrane</keyword>
<dbReference type="InterPro" id="IPR000644">
    <property type="entry name" value="CBS_dom"/>
</dbReference>
<keyword evidence="7 9" id="KW-0868">Chloride</keyword>
<dbReference type="Gene3D" id="1.10.3080.10">
    <property type="entry name" value="Clc chloride channel"/>
    <property type="match status" value="1"/>
</dbReference>
<feature type="transmembrane region" description="Helical" evidence="9">
    <location>
        <begin position="243"/>
        <end position="267"/>
    </location>
</feature>
<dbReference type="InterPro" id="IPR046342">
    <property type="entry name" value="CBS_dom_sf"/>
</dbReference>
<evidence type="ECO:0000256" key="5">
    <source>
        <dbReference type="ARBA" id="ARBA00023065"/>
    </source>
</evidence>
<keyword evidence="5 9" id="KW-0406">Ion transport</keyword>
<comment type="similarity">
    <text evidence="9">Belongs to the chloride channel (TC 2.A.49) family.</text>
</comment>
<evidence type="ECO:0000256" key="9">
    <source>
        <dbReference type="RuleBase" id="RU361221"/>
    </source>
</evidence>
<dbReference type="Pfam" id="PF00654">
    <property type="entry name" value="Voltage_CLC"/>
    <property type="match status" value="1"/>
</dbReference>
<dbReference type="GO" id="GO:0005886">
    <property type="term" value="C:plasma membrane"/>
    <property type="evidence" value="ECO:0007669"/>
    <property type="project" value="TreeGrafter"/>
</dbReference>
<dbReference type="InterPro" id="IPR001807">
    <property type="entry name" value="ClC"/>
</dbReference>
<dbReference type="FunFam" id="1.10.3080.10:FF:000011">
    <property type="entry name" value="Chloride channel protein"/>
    <property type="match status" value="1"/>
</dbReference>
<evidence type="ECO:0000256" key="2">
    <source>
        <dbReference type="ARBA" id="ARBA00022448"/>
    </source>
</evidence>
<gene>
    <name evidence="11" type="ORF">JAAARDRAFT_180634</name>
</gene>
<evidence type="ECO:0000256" key="3">
    <source>
        <dbReference type="ARBA" id="ARBA00022692"/>
    </source>
</evidence>
<dbReference type="OrthoDB" id="44789at2759"/>
<feature type="transmembrane region" description="Helical" evidence="9">
    <location>
        <begin position="437"/>
        <end position="460"/>
    </location>
</feature>
<evidence type="ECO:0000259" key="10">
    <source>
        <dbReference type="PROSITE" id="PS51371"/>
    </source>
</evidence>
<keyword evidence="2 9" id="KW-0813">Transport</keyword>
<dbReference type="GO" id="GO:0005247">
    <property type="term" value="F:voltage-gated chloride channel activity"/>
    <property type="evidence" value="ECO:0007669"/>
    <property type="project" value="TreeGrafter"/>
</dbReference>
<dbReference type="GO" id="GO:0005794">
    <property type="term" value="C:Golgi apparatus"/>
    <property type="evidence" value="ECO:0007669"/>
    <property type="project" value="TreeGrafter"/>
</dbReference>
<feature type="transmembrane region" description="Helical" evidence="9">
    <location>
        <begin position="356"/>
        <end position="373"/>
    </location>
</feature>
<organism evidence="11 12">
    <name type="scientific">Jaapia argillacea MUCL 33604</name>
    <dbReference type="NCBI Taxonomy" id="933084"/>
    <lineage>
        <taxon>Eukaryota</taxon>
        <taxon>Fungi</taxon>
        <taxon>Dikarya</taxon>
        <taxon>Basidiomycota</taxon>
        <taxon>Agaricomycotina</taxon>
        <taxon>Agaricomycetes</taxon>
        <taxon>Agaricomycetidae</taxon>
        <taxon>Jaapiales</taxon>
        <taxon>Jaapiaceae</taxon>
        <taxon>Jaapia</taxon>
    </lineage>
</organism>
<dbReference type="SUPFAM" id="SSF54631">
    <property type="entry name" value="CBS-domain pair"/>
    <property type="match status" value="1"/>
</dbReference>
<feature type="transmembrane region" description="Helical" evidence="9">
    <location>
        <begin position="74"/>
        <end position="94"/>
    </location>
</feature>
<evidence type="ECO:0000256" key="7">
    <source>
        <dbReference type="ARBA" id="ARBA00023214"/>
    </source>
</evidence>
<evidence type="ECO:0000256" key="6">
    <source>
        <dbReference type="ARBA" id="ARBA00023136"/>
    </source>
</evidence>
<dbReference type="GO" id="GO:0005769">
    <property type="term" value="C:early endosome"/>
    <property type="evidence" value="ECO:0007669"/>
    <property type="project" value="TreeGrafter"/>
</dbReference>
<dbReference type="Gene3D" id="3.10.580.20">
    <property type="match status" value="1"/>
</dbReference>
<evidence type="ECO:0000256" key="8">
    <source>
        <dbReference type="PROSITE-ProRule" id="PRU00703"/>
    </source>
</evidence>
<comment type="subcellular location">
    <subcellularLocation>
        <location evidence="1 9">Membrane</location>
        <topology evidence="1 9">Multi-pass membrane protein</topology>
    </subcellularLocation>
</comment>
<dbReference type="STRING" id="933084.A0A067PPR5"/>
<feature type="transmembrane region" description="Helical" evidence="9">
    <location>
        <begin position="317"/>
        <end position="336"/>
    </location>
</feature>
<dbReference type="HOGENOM" id="CLU_003181_2_2_1"/>
<dbReference type="GO" id="GO:0000324">
    <property type="term" value="C:fungal-type vacuole"/>
    <property type="evidence" value="ECO:0007669"/>
    <property type="project" value="TreeGrafter"/>
</dbReference>